<feature type="region of interest" description="Disordered" evidence="1">
    <location>
        <begin position="1"/>
        <end position="21"/>
    </location>
</feature>
<proteinExistence type="predicted"/>
<feature type="compositionally biased region" description="Polar residues" evidence="1">
    <location>
        <begin position="43"/>
        <end position="56"/>
    </location>
</feature>
<evidence type="ECO:0000313" key="2">
    <source>
        <dbReference type="EMBL" id="KZO96082.1"/>
    </source>
</evidence>
<feature type="region of interest" description="Disordered" evidence="1">
    <location>
        <begin position="43"/>
        <end position="96"/>
    </location>
</feature>
<feature type="compositionally biased region" description="Low complexity" evidence="1">
    <location>
        <begin position="9"/>
        <end position="21"/>
    </location>
</feature>
<dbReference type="EMBL" id="KV417286">
    <property type="protein sequence ID" value="KZO96082.1"/>
    <property type="molecule type" value="Genomic_DNA"/>
</dbReference>
<keyword evidence="3" id="KW-1185">Reference proteome</keyword>
<accession>A0A167LVY7</accession>
<feature type="region of interest" description="Disordered" evidence="1">
    <location>
        <begin position="157"/>
        <end position="185"/>
    </location>
</feature>
<sequence length="328" mass="35613">MDDSDDDFAPASPSSLTSSMSLPAALDTLHSGLSDIKLAESIFSPSRKTSEGSNYYFTPPEQPEKKGKKKESVYAPEEDKGEASGGATGRASEWEQTPAALKSAIVAAIRAVELQIGAPALVGGLPLIGLLEAEGTTQDTLERPKICVAKPEDLAKVDEKDEASKPAVDHKTGTDLPAPFIPNLDDLKEERTPPWGDLAELTAGEDDQELGRLVQPAYEYGKHLRRVELAAEEGRLKDALRAYRQSKHDAVWDANVAKGKKYVDSQKSTISTLKRIEDTKLLFALNAQETKQKAVPTFKRLFTKYGPSVAKVGAKIGMEALEQQMMTM</sequence>
<evidence type="ECO:0000256" key="1">
    <source>
        <dbReference type="SAM" id="MobiDB-lite"/>
    </source>
</evidence>
<name>A0A167LVY7_CALVF</name>
<dbReference type="Proteomes" id="UP000076738">
    <property type="component" value="Unassembled WGS sequence"/>
</dbReference>
<evidence type="ECO:0000313" key="3">
    <source>
        <dbReference type="Proteomes" id="UP000076738"/>
    </source>
</evidence>
<reference evidence="2 3" key="1">
    <citation type="journal article" date="2016" name="Mol. Biol. Evol.">
        <title>Comparative Genomics of Early-Diverging Mushroom-Forming Fungi Provides Insights into the Origins of Lignocellulose Decay Capabilities.</title>
        <authorList>
            <person name="Nagy L.G."/>
            <person name="Riley R."/>
            <person name="Tritt A."/>
            <person name="Adam C."/>
            <person name="Daum C."/>
            <person name="Floudas D."/>
            <person name="Sun H."/>
            <person name="Yadav J.S."/>
            <person name="Pangilinan J."/>
            <person name="Larsson K.H."/>
            <person name="Matsuura K."/>
            <person name="Barry K."/>
            <person name="Labutti K."/>
            <person name="Kuo R."/>
            <person name="Ohm R.A."/>
            <person name="Bhattacharya S.S."/>
            <person name="Shirouzu T."/>
            <person name="Yoshinaga Y."/>
            <person name="Martin F.M."/>
            <person name="Grigoriev I.V."/>
            <person name="Hibbett D.S."/>
        </authorList>
    </citation>
    <scope>NUCLEOTIDE SEQUENCE [LARGE SCALE GENOMIC DNA]</scope>
    <source>
        <strain evidence="2 3">TUFC12733</strain>
    </source>
</reference>
<organism evidence="2 3">
    <name type="scientific">Calocera viscosa (strain TUFC12733)</name>
    <dbReference type="NCBI Taxonomy" id="1330018"/>
    <lineage>
        <taxon>Eukaryota</taxon>
        <taxon>Fungi</taxon>
        <taxon>Dikarya</taxon>
        <taxon>Basidiomycota</taxon>
        <taxon>Agaricomycotina</taxon>
        <taxon>Dacrymycetes</taxon>
        <taxon>Dacrymycetales</taxon>
        <taxon>Dacrymycetaceae</taxon>
        <taxon>Calocera</taxon>
    </lineage>
</organism>
<feature type="compositionally biased region" description="Basic and acidic residues" evidence="1">
    <location>
        <begin position="157"/>
        <end position="173"/>
    </location>
</feature>
<gene>
    <name evidence="2" type="ORF">CALVIDRAFT_527826</name>
</gene>
<protein>
    <submittedName>
        <fullName evidence="2">Uncharacterized protein</fullName>
    </submittedName>
</protein>
<dbReference type="OrthoDB" id="3419586at2759"/>
<dbReference type="AlphaFoldDB" id="A0A167LVY7"/>